<evidence type="ECO:0000313" key="12">
    <source>
        <dbReference type="Proteomes" id="UP000076661"/>
    </source>
</evidence>
<dbReference type="GO" id="GO:0046872">
    <property type="term" value="F:metal ion binding"/>
    <property type="evidence" value="ECO:0007669"/>
    <property type="project" value="UniProtKB-KW"/>
</dbReference>
<dbReference type="Gene3D" id="1.10.60.40">
    <property type="match status" value="1"/>
</dbReference>
<evidence type="ECO:0000256" key="6">
    <source>
        <dbReference type="ARBA" id="ARBA00022842"/>
    </source>
</evidence>
<dbReference type="AlphaFoldDB" id="A0A167P3T8"/>
<sequence length="430" mass="47052">MSRKFSAVATAISLLSSSQLIAAPKNIIYMIGDGMGPAYTTAYRYYKDDKQTKTVEPTVFDSILVGMAHTYPDDNTVVTDSAAGATALSTATKSYNGAIAVDTHKKPLKTMLQMAKEQGKTTALVATSQINHATPASFAAHNESRRNYDEIADDYIDVKVAGKLPVDLMLGGGTKYFIREDRNLISEFKQSGYQYVDHLSALNTINALPAIGLFAEKGMPYAIDKHPQRLEKMTEKALSLLDSDKNKQGFFIMIEGSQIDWCGHANDIACAMNEMDDFAKSISIAKAYVDKNPYTLLVITADHSTGGLTLGADGDYRWERDVVANIKASVKKIAKTIKDSKNISKDWQALTNLDFTPEIEKTLKEAKVGGEKALYTSINKIINDASYTGWTTGGHTAIDVQVFAHGNGREHFIGSQNNTQIAEKLISFIK</sequence>
<evidence type="ECO:0000256" key="7">
    <source>
        <dbReference type="PIRSR" id="PIRSR601952-1"/>
    </source>
</evidence>
<protein>
    <recommendedName>
        <fullName evidence="13">Alkaline phosphatase</fullName>
    </recommendedName>
</protein>
<keyword evidence="3 8" id="KW-0479">Metal-binding</keyword>
<evidence type="ECO:0000256" key="10">
    <source>
        <dbReference type="SAM" id="SignalP"/>
    </source>
</evidence>
<feature type="binding site" evidence="8">
    <location>
        <position position="264"/>
    </location>
    <ligand>
        <name>Zn(2+)</name>
        <dbReference type="ChEBI" id="CHEBI:29105"/>
        <label>2</label>
    </ligand>
</feature>
<dbReference type="PRINTS" id="PR00113">
    <property type="entry name" value="ALKPHPHTASE"/>
</dbReference>
<dbReference type="PANTHER" id="PTHR11596:SF5">
    <property type="entry name" value="ALKALINE PHOSPHATASE"/>
    <property type="match status" value="1"/>
</dbReference>
<feature type="chain" id="PRO_5007890971" description="Alkaline phosphatase" evidence="10">
    <location>
        <begin position="23"/>
        <end position="430"/>
    </location>
</feature>
<keyword evidence="4" id="KW-0378">Hydrolase</keyword>
<dbReference type="InterPro" id="IPR001952">
    <property type="entry name" value="Alkaline_phosphatase"/>
</dbReference>
<dbReference type="PROSITE" id="PS00123">
    <property type="entry name" value="ALKALINE_PHOSPHATASE"/>
    <property type="match status" value="1"/>
</dbReference>
<name>A0A167P3T8_9GAMM</name>
<feature type="active site" description="Phosphoserine intermediate" evidence="7">
    <location>
        <position position="81"/>
    </location>
</feature>
<feature type="binding site" evidence="8">
    <location>
        <position position="134"/>
    </location>
    <ligand>
        <name>Mg(2+)</name>
        <dbReference type="ChEBI" id="CHEBI:18420"/>
    </ligand>
</feature>
<evidence type="ECO:0000256" key="8">
    <source>
        <dbReference type="PIRSR" id="PIRSR601952-2"/>
    </source>
</evidence>
<evidence type="ECO:0000256" key="3">
    <source>
        <dbReference type="ARBA" id="ARBA00022723"/>
    </source>
</evidence>
<dbReference type="InterPro" id="IPR018299">
    <property type="entry name" value="Alkaline_phosphatase_AS"/>
</dbReference>
<proteinExistence type="inferred from homology"/>
<comment type="cofactor">
    <cofactor evidence="8">
        <name>Zn(2+)</name>
        <dbReference type="ChEBI" id="CHEBI:29105"/>
    </cofactor>
    <text evidence="8">Binds 2 Zn(2+) ions.</text>
</comment>
<dbReference type="InterPro" id="IPR017850">
    <property type="entry name" value="Alkaline_phosphatase_core_sf"/>
</dbReference>
<evidence type="ECO:0000256" key="4">
    <source>
        <dbReference type="ARBA" id="ARBA00022801"/>
    </source>
</evidence>
<evidence type="ECO:0000256" key="5">
    <source>
        <dbReference type="ARBA" id="ARBA00022833"/>
    </source>
</evidence>
<dbReference type="Gene3D" id="3.40.720.10">
    <property type="entry name" value="Alkaline Phosphatase, subunit A"/>
    <property type="match status" value="1"/>
</dbReference>
<dbReference type="Pfam" id="PF00245">
    <property type="entry name" value="Alk_phosphatase"/>
    <property type="match status" value="1"/>
</dbReference>
<feature type="binding site" evidence="8">
    <location>
        <position position="33"/>
    </location>
    <ligand>
        <name>Zn(2+)</name>
        <dbReference type="ChEBI" id="CHEBI:29105"/>
        <label>2</label>
    </ligand>
</feature>
<dbReference type="SUPFAM" id="SSF53649">
    <property type="entry name" value="Alkaline phosphatase-like"/>
    <property type="match status" value="1"/>
</dbReference>
<feature type="signal peptide" evidence="10">
    <location>
        <begin position="1"/>
        <end position="22"/>
    </location>
</feature>
<evidence type="ECO:0008006" key="13">
    <source>
        <dbReference type="Google" id="ProtNLM"/>
    </source>
</evidence>
<dbReference type="Proteomes" id="UP000076661">
    <property type="component" value="Unassembled WGS sequence"/>
</dbReference>
<comment type="similarity">
    <text evidence="1 9">Belongs to the alkaline phosphatase family.</text>
</comment>
<feature type="binding site" evidence="8">
    <location>
        <position position="132"/>
    </location>
    <ligand>
        <name>Mg(2+)</name>
        <dbReference type="ChEBI" id="CHEBI:18420"/>
    </ligand>
</feature>
<evidence type="ECO:0000256" key="9">
    <source>
        <dbReference type="RuleBase" id="RU003946"/>
    </source>
</evidence>
<dbReference type="EMBL" id="AUXX01000005">
    <property type="protein sequence ID" value="KZN69398.1"/>
    <property type="molecule type" value="Genomic_DNA"/>
</dbReference>
<feature type="binding site" evidence="8">
    <location>
        <position position="302"/>
    </location>
    <ligand>
        <name>Zn(2+)</name>
        <dbReference type="ChEBI" id="CHEBI:29105"/>
        <label>2</label>
    </ligand>
</feature>
<evidence type="ECO:0000256" key="1">
    <source>
        <dbReference type="ARBA" id="ARBA00005984"/>
    </source>
</evidence>
<feature type="binding site" evidence="8">
    <location>
        <position position="33"/>
    </location>
    <ligand>
        <name>Mg(2+)</name>
        <dbReference type="ChEBI" id="CHEBI:18420"/>
    </ligand>
</feature>
<dbReference type="GO" id="GO:0004035">
    <property type="term" value="F:alkaline phosphatase activity"/>
    <property type="evidence" value="ECO:0007669"/>
    <property type="project" value="TreeGrafter"/>
</dbReference>
<evidence type="ECO:0000256" key="2">
    <source>
        <dbReference type="ARBA" id="ARBA00022553"/>
    </source>
</evidence>
<reference evidence="11 12" key="1">
    <citation type="submission" date="2013-07" db="EMBL/GenBank/DDBJ databases">
        <title>Comparative Genomic and Metabolomic Analysis of Twelve Strains of Pseudoalteromonas luteoviolacea.</title>
        <authorList>
            <person name="Vynne N.G."/>
            <person name="Mansson M."/>
            <person name="Gram L."/>
        </authorList>
    </citation>
    <scope>NUCLEOTIDE SEQUENCE [LARGE SCALE GENOMIC DNA]</scope>
    <source>
        <strain evidence="11 12">S4060-1</strain>
    </source>
</reference>
<feature type="binding site" evidence="8">
    <location>
        <position position="255"/>
    </location>
    <ligand>
        <name>Mg(2+)</name>
        <dbReference type="ChEBI" id="CHEBI:18420"/>
    </ligand>
</feature>
<keyword evidence="2" id="KW-0597">Phosphoprotein</keyword>
<feature type="binding site" evidence="8">
    <location>
        <position position="303"/>
    </location>
    <ligand>
        <name>Zn(2+)</name>
        <dbReference type="ChEBI" id="CHEBI:29105"/>
        <label>2</label>
    </ligand>
</feature>
<dbReference type="PATRIC" id="fig|1365257.3.peg.852"/>
<dbReference type="SMART" id="SM00098">
    <property type="entry name" value="alkPPc"/>
    <property type="match status" value="1"/>
</dbReference>
<keyword evidence="6 8" id="KW-0460">Magnesium</keyword>
<keyword evidence="10" id="KW-0732">Signal</keyword>
<gene>
    <name evidence="11" type="ORF">N478_12245</name>
</gene>
<comment type="cofactor">
    <cofactor evidence="8">
        <name>Mg(2+)</name>
        <dbReference type="ChEBI" id="CHEBI:18420"/>
    </cofactor>
    <text evidence="8">Binds 1 Mg(2+) ion.</text>
</comment>
<feature type="binding site" evidence="8">
    <location>
        <position position="395"/>
    </location>
    <ligand>
        <name>Zn(2+)</name>
        <dbReference type="ChEBI" id="CHEBI:29105"/>
        <label>2</label>
    </ligand>
</feature>
<feature type="binding site" evidence="8">
    <location>
        <position position="260"/>
    </location>
    <ligand>
        <name>Zn(2+)</name>
        <dbReference type="ChEBI" id="CHEBI:29105"/>
        <label>2</label>
    </ligand>
</feature>
<accession>A0A167P3T8</accession>
<comment type="caution">
    <text evidence="11">The sequence shown here is derived from an EMBL/GenBank/DDBJ whole genome shotgun (WGS) entry which is preliminary data.</text>
</comment>
<dbReference type="PANTHER" id="PTHR11596">
    <property type="entry name" value="ALKALINE PHOSPHATASE"/>
    <property type="match status" value="1"/>
</dbReference>
<organism evidence="11 12">
    <name type="scientific">Pseudoalteromonas luteoviolacea S4060-1</name>
    <dbReference type="NCBI Taxonomy" id="1365257"/>
    <lineage>
        <taxon>Bacteria</taxon>
        <taxon>Pseudomonadati</taxon>
        <taxon>Pseudomonadota</taxon>
        <taxon>Gammaproteobacteria</taxon>
        <taxon>Alteromonadales</taxon>
        <taxon>Pseudoalteromonadaceae</taxon>
        <taxon>Pseudoalteromonas</taxon>
    </lineage>
</organism>
<keyword evidence="5 8" id="KW-0862">Zinc</keyword>
<dbReference type="RefSeq" id="WP_063380097.1">
    <property type="nucleotide sequence ID" value="NZ_AUXX01000005.1"/>
</dbReference>
<dbReference type="CDD" id="cd16012">
    <property type="entry name" value="ALP"/>
    <property type="match status" value="1"/>
</dbReference>
<evidence type="ECO:0000313" key="11">
    <source>
        <dbReference type="EMBL" id="KZN69398.1"/>
    </source>
</evidence>